<keyword evidence="4" id="KW-1185">Reference proteome</keyword>
<proteinExistence type="inferred from homology"/>
<gene>
    <name evidence="1" type="primary">MED8</name>
    <name evidence="3" type="ORF">DFH94DRAFT_318259</name>
</gene>
<keyword evidence="1" id="KW-0010">Activator</keyword>
<dbReference type="GO" id="GO:0003712">
    <property type="term" value="F:transcription coregulator activity"/>
    <property type="evidence" value="ECO:0007669"/>
    <property type="project" value="InterPro"/>
</dbReference>
<dbReference type="GO" id="GO:0006357">
    <property type="term" value="P:regulation of transcription by RNA polymerase II"/>
    <property type="evidence" value="ECO:0007669"/>
    <property type="project" value="InterPro"/>
</dbReference>
<evidence type="ECO:0000313" key="4">
    <source>
        <dbReference type="Proteomes" id="UP000759537"/>
    </source>
</evidence>
<feature type="region of interest" description="Disordered" evidence="2">
    <location>
        <begin position="1"/>
        <end position="25"/>
    </location>
</feature>
<name>A0A9P5TBG7_9AGAM</name>
<comment type="function">
    <text evidence="1">Component of the Mediator complex, a coactivator involved in the regulated transcription of nearly all RNA polymerase II-dependent genes. Mediator functions as a bridge to convey information from gene-specific regulatory proteins to the basal RNA polymerase II transcription machinery. Mediator is recruited to promoters by direct interactions with regulatory proteins and serves as a scaffold for the assembly of a functional preinitiation complex with RNA polymerase II and the general transcription factors.</text>
</comment>
<dbReference type="Pfam" id="PF10232">
    <property type="entry name" value="Med8"/>
    <property type="match status" value="1"/>
</dbReference>
<comment type="subunit">
    <text evidence="1">Component of the Mediator complex.</text>
</comment>
<dbReference type="EMBL" id="WHVB01000004">
    <property type="protein sequence ID" value="KAF8483619.1"/>
    <property type="molecule type" value="Genomic_DNA"/>
</dbReference>
<sequence length="246" mass="26310">MATQPQTSQPQPTPTLPANLGGPPPDIASLESIKFRVTQLIDSIQTLAWQLEAFHPPPPWPDLLAKYAVVMAQTHNLSRALASSTALASTALHPRAPLPDSTLDGTLIPLLRNQQTTDVLRAESASVRRLSAALGLPEDPPPQAVLDTVAEAVAAHDARAERAQRAVAMLREKYDWRVRVAVDPDEVWGGDDEQVDGPGVGEAANGRGSPASANTSEEEEELENVLGSGFPSDHEHEHEDVQMADG</sequence>
<keyword evidence="1" id="KW-0804">Transcription</keyword>
<comment type="subcellular location">
    <subcellularLocation>
        <location evidence="1">Nucleus</location>
    </subcellularLocation>
</comment>
<dbReference type="AlphaFoldDB" id="A0A9P5TBG7"/>
<reference evidence="3" key="2">
    <citation type="journal article" date="2020" name="Nat. Commun.">
        <title>Large-scale genome sequencing of mycorrhizal fungi provides insights into the early evolution of symbiotic traits.</title>
        <authorList>
            <person name="Miyauchi S."/>
            <person name="Kiss E."/>
            <person name="Kuo A."/>
            <person name="Drula E."/>
            <person name="Kohler A."/>
            <person name="Sanchez-Garcia M."/>
            <person name="Morin E."/>
            <person name="Andreopoulos B."/>
            <person name="Barry K.W."/>
            <person name="Bonito G."/>
            <person name="Buee M."/>
            <person name="Carver A."/>
            <person name="Chen C."/>
            <person name="Cichocki N."/>
            <person name="Clum A."/>
            <person name="Culley D."/>
            <person name="Crous P.W."/>
            <person name="Fauchery L."/>
            <person name="Girlanda M."/>
            <person name="Hayes R.D."/>
            <person name="Keri Z."/>
            <person name="LaButti K."/>
            <person name="Lipzen A."/>
            <person name="Lombard V."/>
            <person name="Magnuson J."/>
            <person name="Maillard F."/>
            <person name="Murat C."/>
            <person name="Nolan M."/>
            <person name="Ohm R.A."/>
            <person name="Pangilinan J."/>
            <person name="Pereira M.F."/>
            <person name="Perotto S."/>
            <person name="Peter M."/>
            <person name="Pfister S."/>
            <person name="Riley R."/>
            <person name="Sitrit Y."/>
            <person name="Stielow J.B."/>
            <person name="Szollosi G."/>
            <person name="Zifcakova L."/>
            <person name="Stursova M."/>
            <person name="Spatafora J.W."/>
            <person name="Tedersoo L."/>
            <person name="Vaario L.M."/>
            <person name="Yamada A."/>
            <person name="Yan M."/>
            <person name="Wang P."/>
            <person name="Xu J."/>
            <person name="Bruns T."/>
            <person name="Baldrian P."/>
            <person name="Vilgalys R."/>
            <person name="Dunand C."/>
            <person name="Henrissat B."/>
            <person name="Grigoriev I.V."/>
            <person name="Hibbett D."/>
            <person name="Nagy L.G."/>
            <person name="Martin F.M."/>
        </authorList>
    </citation>
    <scope>NUCLEOTIDE SEQUENCE</scope>
    <source>
        <strain evidence="3">Prilba</strain>
    </source>
</reference>
<feature type="region of interest" description="Disordered" evidence="2">
    <location>
        <begin position="187"/>
        <end position="246"/>
    </location>
</feature>
<dbReference type="OrthoDB" id="5568181at2759"/>
<dbReference type="Gene3D" id="1.20.58.1710">
    <property type="match status" value="1"/>
</dbReference>
<feature type="compositionally biased region" description="Basic and acidic residues" evidence="2">
    <location>
        <begin position="232"/>
        <end position="246"/>
    </location>
</feature>
<accession>A0A9P5TBG7</accession>
<dbReference type="GO" id="GO:0016592">
    <property type="term" value="C:mediator complex"/>
    <property type="evidence" value="ECO:0007669"/>
    <property type="project" value="InterPro"/>
</dbReference>
<evidence type="ECO:0000313" key="3">
    <source>
        <dbReference type="EMBL" id="KAF8483619.1"/>
    </source>
</evidence>
<dbReference type="InterPro" id="IPR019364">
    <property type="entry name" value="Mediatior_Med8_fun/met"/>
</dbReference>
<feature type="compositionally biased region" description="Low complexity" evidence="2">
    <location>
        <begin position="1"/>
        <end position="10"/>
    </location>
</feature>
<evidence type="ECO:0000256" key="1">
    <source>
        <dbReference type="RuleBase" id="RU364144"/>
    </source>
</evidence>
<dbReference type="Proteomes" id="UP000759537">
    <property type="component" value="Unassembled WGS sequence"/>
</dbReference>
<organism evidence="3 4">
    <name type="scientific">Russula ochroleuca</name>
    <dbReference type="NCBI Taxonomy" id="152965"/>
    <lineage>
        <taxon>Eukaryota</taxon>
        <taxon>Fungi</taxon>
        <taxon>Dikarya</taxon>
        <taxon>Basidiomycota</taxon>
        <taxon>Agaricomycotina</taxon>
        <taxon>Agaricomycetes</taxon>
        <taxon>Russulales</taxon>
        <taxon>Russulaceae</taxon>
        <taxon>Russula</taxon>
    </lineage>
</organism>
<protein>
    <recommendedName>
        <fullName evidence="1">Mediator of RNA polymerase II transcription subunit 8</fullName>
    </recommendedName>
    <alternativeName>
        <fullName evidence="1">Mediator complex subunit 8</fullName>
    </alternativeName>
</protein>
<comment type="similarity">
    <text evidence="1">Belongs to the Mediator complex subunit 8 family.</text>
</comment>
<comment type="caution">
    <text evidence="3">The sequence shown here is derived from an EMBL/GenBank/DDBJ whole genome shotgun (WGS) entry which is preliminary data.</text>
</comment>
<keyword evidence="1" id="KW-0805">Transcription regulation</keyword>
<evidence type="ECO:0000256" key="2">
    <source>
        <dbReference type="SAM" id="MobiDB-lite"/>
    </source>
</evidence>
<keyword evidence="1" id="KW-0539">Nucleus</keyword>
<reference evidence="3" key="1">
    <citation type="submission" date="2019-10" db="EMBL/GenBank/DDBJ databases">
        <authorList>
            <consortium name="DOE Joint Genome Institute"/>
            <person name="Kuo A."/>
            <person name="Miyauchi S."/>
            <person name="Kiss E."/>
            <person name="Drula E."/>
            <person name="Kohler A."/>
            <person name="Sanchez-Garcia M."/>
            <person name="Andreopoulos B."/>
            <person name="Barry K.W."/>
            <person name="Bonito G."/>
            <person name="Buee M."/>
            <person name="Carver A."/>
            <person name="Chen C."/>
            <person name="Cichocki N."/>
            <person name="Clum A."/>
            <person name="Culley D."/>
            <person name="Crous P.W."/>
            <person name="Fauchery L."/>
            <person name="Girlanda M."/>
            <person name="Hayes R."/>
            <person name="Keri Z."/>
            <person name="LaButti K."/>
            <person name="Lipzen A."/>
            <person name="Lombard V."/>
            <person name="Magnuson J."/>
            <person name="Maillard F."/>
            <person name="Morin E."/>
            <person name="Murat C."/>
            <person name="Nolan M."/>
            <person name="Ohm R."/>
            <person name="Pangilinan J."/>
            <person name="Pereira M."/>
            <person name="Perotto S."/>
            <person name="Peter M."/>
            <person name="Riley R."/>
            <person name="Sitrit Y."/>
            <person name="Stielow B."/>
            <person name="Szollosi G."/>
            <person name="Zifcakova L."/>
            <person name="Stursova M."/>
            <person name="Spatafora J.W."/>
            <person name="Tedersoo L."/>
            <person name="Vaario L.-M."/>
            <person name="Yamada A."/>
            <person name="Yan M."/>
            <person name="Wang P."/>
            <person name="Xu J."/>
            <person name="Bruns T."/>
            <person name="Baldrian P."/>
            <person name="Vilgalys R."/>
            <person name="Henrissat B."/>
            <person name="Grigoriev I.V."/>
            <person name="Hibbett D."/>
            <person name="Nagy L.G."/>
            <person name="Martin F.M."/>
        </authorList>
    </citation>
    <scope>NUCLEOTIDE SEQUENCE</scope>
    <source>
        <strain evidence="3">Prilba</strain>
    </source>
</reference>